<dbReference type="InterPro" id="IPR027417">
    <property type="entry name" value="P-loop_NTPase"/>
</dbReference>
<organism evidence="8 9">
    <name type="scientific">Helicobacter gastrofelis</name>
    <dbReference type="NCBI Taxonomy" id="2849642"/>
    <lineage>
        <taxon>Bacteria</taxon>
        <taxon>Pseudomonadati</taxon>
        <taxon>Campylobacterota</taxon>
        <taxon>Epsilonproteobacteria</taxon>
        <taxon>Campylobacterales</taxon>
        <taxon>Helicobacteraceae</taxon>
        <taxon>Helicobacter</taxon>
    </lineage>
</organism>
<keyword evidence="4" id="KW-0342">GTP-binding</keyword>
<gene>
    <name evidence="8" type="ORF">NHP190012_14870</name>
</gene>
<evidence type="ECO:0000256" key="4">
    <source>
        <dbReference type="ARBA" id="ARBA00023134"/>
    </source>
</evidence>
<sequence>MFRVWRAGGGEYQNHENLKQTQAKVQKFLKECQKARADVQVRAPLEGLQGVFEQAVQNRNFLKVLQGYIPENAQELQGFLDQIEQFLKRDAGFQIAFVGTIKAGKSTLINAMLQKDYASVDVNPETAVLTKFKYGSKPLTTIRFYSVAEWARLLKSATDSGGKFFKEYQQSKAEQEKDKWLGMSAISEPLSKECLAKYTSSRSPVHYFVKEVLIEFPEFPYEKNIVFVDTPGLNDPVAYRSNVTRDYIQNANVVLMCVECKNLQGQELDTIFRIFDNTCGHPEKVYTLGTHYDILNNPAKDWEKIKAKWTEWLTTDHTGRGKTGYNPKLAQQNIIHVSGHLSLLCTLAKQGALSTEEEKQLKKLCYGFFESDKIAPHLKELQKISNVEAIHQRIKEDVLDSAQQEILEDTRRSYAVIQQEMKHYFGNHAKSLGESYASVRGDTAQINAKLEQDRHKLEELEKSKQEFESLIADFDAESKSVLDNLDAEIDKIIKESGV</sequence>
<comment type="subcellular location">
    <subcellularLocation>
        <location evidence="1">Membrane</location>
    </subcellularLocation>
</comment>
<evidence type="ECO:0000313" key="9">
    <source>
        <dbReference type="Proteomes" id="UP000826146"/>
    </source>
</evidence>
<dbReference type="Gene3D" id="3.40.50.300">
    <property type="entry name" value="P-loop containing nucleotide triphosphate hydrolases"/>
    <property type="match status" value="1"/>
</dbReference>
<evidence type="ECO:0000256" key="6">
    <source>
        <dbReference type="SAM" id="Coils"/>
    </source>
</evidence>
<protein>
    <recommendedName>
        <fullName evidence="7">Dynamin N-terminal domain-containing protein</fullName>
    </recommendedName>
</protein>
<keyword evidence="2" id="KW-0547">Nucleotide-binding</keyword>
<keyword evidence="3" id="KW-0378">Hydrolase</keyword>
<reference evidence="8 9" key="1">
    <citation type="submission" date="2021-07" db="EMBL/GenBank/DDBJ databases">
        <title>Novel Helicobacter sp. Isolated from a cat.</title>
        <authorList>
            <person name="Rimbara E."/>
            <person name="Suzuki M."/>
        </authorList>
    </citation>
    <scope>NUCLEOTIDE SEQUENCE [LARGE SCALE GENOMIC DNA]</scope>
    <source>
        <strain evidence="9">NHP19-012</strain>
    </source>
</reference>
<dbReference type="SUPFAM" id="SSF52540">
    <property type="entry name" value="P-loop containing nucleoside triphosphate hydrolases"/>
    <property type="match status" value="1"/>
</dbReference>
<evidence type="ECO:0000256" key="5">
    <source>
        <dbReference type="ARBA" id="ARBA00023136"/>
    </source>
</evidence>
<evidence type="ECO:0000256" key="1">
    <source>
        <dbReference type="ARBA" id="ARBA00004370"/>
    </source>
</evidence>
<dbReference type="InterPro" id="IPR027094">
    <property type="entry name" value="Mitofusin_fam"/>
</dbReference>
<keyword evidence="9" id="KW-1185">Reference proteome</keyword>
<keyword evidence="6" id="KW-0175">Coiled coil</keyword>
<keyword evidence="5" id="KW-0472">Membrane</keyword>
<evidence type="ECO:0000259" key="7">
    <source>
        <dbReference type="Pfam" id="PF00350"/>
    </source>
</evidence>
<evidence type="ECO:0000256" key="2">
    <source>
        <dbReference type="ARBA" id="ARBA00022741"/>
    </source>
</evidence>
<name>A0ABN6I8F5_9HELI</name>
<dbReference type="PANTHER" id="PTHR10465">
    <property type="entry name" value="TRANSMEMBRANE GTPASE FZO1"/>
    <property type="match status" value="1"/>
</dbReference>
<dbReference type="PANTHER" id="PTHR10465:SF0">
    <property type="entry name" value="SARCALUMENIN"/>
    <property type="match status" value="1"/>
</dbReference>
<dbReference type="CDD" id="cd00882">
    <property type="entry name" value="Ras_like_GTPase"/>
    <property type="match status" value="1"/>
</dbReference>
<dbReference type="EMBL" id="AP024819">
    <property type="protein sequence ID" value="BCZ19845.1"/>
    <property type="molecule type" value="Genomic_DNA"/>
</dbReference>
<evidence type="ECO:0000313" key="8">
    <source>
        <dbReference type="EMBL" id="BCZ19845.1"/>
    </source>
</evidence>
<dbReference type="Proteomes" id="UP000826146">
    <property type="component" value="Chromosome"/>
</dbReference>
<proteinExistence type="predicted"/>
<dbReference type="InterPro" id="IPR045063">
    <property type="entry name" value="Dynamin_N"/>
</dbReference>
<evidence type="ECO:0000256" key="3">
    <source>
        <dbReference type="ARBA" id="ARBA00022801"/>
    </source>
</evidence>
<feature type="coiled-coil region" evidence="6">
    <location>
        <begin position="443"/>
        <end position="477"/>
    </location>
</feature>
<feature type="domain" description="Dynamin N-terminal" evidence="7">
    <location>
        <begin position="95"/>
        <end position="262"/>
    </location>
</feature>
<dbReference type="Pfam" id="PF00350">
    <property type="entry name" value="Dynamin_N"/>
    <property type="match status" value="1"/>
</dbReference>
<accession>A0ABN6I8F5</accession>